<dbReference type="InterPro" id="IPR023144">
    <property type="entry name" value="Phe_NH3-lyase_shielding_dom_sf"/>
</dbReference>
<comment type="similarity">
    <text evidence="1 2">Belongs to the PAL/histidase family.</text>
</comment>
<dbReference type="Gene3D" id="1.10.275.10">
    <property type="entry name" value="Fumarase/aspartase (N-terminal domain)"/>
    <property type="match status" value="1"/>
</dbReference>
<evidence type="ECO:0000313" key="4">
    <source>
        <dbReference type="Proteomes" id="UP000886523"/>
    </source>
</evidence>
<dbReference type="GO" id="GO:0006559">
    <property type="term" value="P:L-phenylalanine catabolic process"/>
    <property type="evidence" value="ECO:0007669"/>
    <property type="project" value="InterPro"/>
</dbReference>
<dbReference type="InterPro" id="IPR008948">
    <property type="entry name" value="L-Aspartase-like"/>
</dbReference>
<dbReference type="InterPro" id="IPR001106">
    <property type="entry name" value="Aromatic_Lyase"/>
</dbReference>
<name>A0A9P6B8G9_9AGAM</name>
<dbReference type="NCBIfam" id="TIGR01226">
    <property type="entry name" value="phe_am_lyase"/>
    <property type="match status" value="1"/>
</dbReference>
<dbReference type="InterPro" id="IPR005922">
    <property type="entry name" value="Phe_NH3-lyase"/>
</dbReference>
<dbReference type="OrthoDB" id="10051290at2759"/>
<dbReference type="EMBL" id="MU128918">
    <property type="protein sequence ID" value="KAF9519362.1"/>
    <property type="molecule type" value="Genomic_DNA"/>
</dbReference>
<keyword evidence="2" id="KW-0456">Lyase</keyword>
<dbReference type="AlphaFoldDB" id="A0A9P6B8G9"/>
<reference evidence="3" key="1">
    <citation type="journal article" date="2020" name="Nat. Commun.">
        <title>Large-scale genome sequencing of mycorrhizal fungi provides insights into the early evolution of symbiotic traits.</title>
        <authorList>
            <person name="Miyauchi S."/>
            <person name="Kiss E."/>
            <person name="Kuo A."/>
            <person name="Drula E."/>
            <person name="Kohler A."/>
            <person name="Sanchez-Garcia M."/>
            <person name="Morin E."/>
            <person name="Andreopoulos B."/>
            <person name="Barry K.W."/>
            <person name="Bonito G."/>
            <person name="Buee M."/>
            <person name="Carver A."/>
            <person name="Chen C."/>
            <person name="Cichocki N."/>
            <person name="Clum A."/>
            <person name="Culley D."/>
            <person name="Crous P.W."/>
            <person name="Fauchery L."/>
            <person name="Girlanda M."/>
            <person name="Hayes R.D."/>
            <person name="Keri Z."/>
            <person name="LaButti K."/>
            <person name="Lipzen A."/>
            <person name="Lombard V."/>
            <person name="Magnuson J."/>
            <person name="Maillard F."/>
            <person name="Murat C."/>
            <person name="Nolan M."/>
            <person name="Ohm R.A."/>
            <person name="Pangilinan J."/>
            <person name="Pereira M.F."/>
            <person name="Perotto S."/>
            <person name="Peter M."/>
            <person name="Pfister S."/>
            <person name="Riley R."/>
            <person name="Sitrit Y."/>
            <person name="Stielow J.B."/>
            <person name="Szollosi G."/>
            <person name="Zifcakova L."/>
            <person name="Stursova M."/>
            <person name="Spatafora J.W."/>
            <person name="Tedersoo L."/>
            <person name="Vaario L.M."/>
            <person name="Yamada A."/>
            <person name="Yan M."/>
            <person name="Wang P."/>
            <person name="Xu J."/>
            <person name="Bruns T."/>
            <person name="Baldrian P."/>
            <person name="Vilgalys R."/>
            <person name="Dunand C."/>
            <person name="Henrissat B."/>
            <person name="Grigoriev I.V."/>
            <person name="Hibbett D."/>
            <person name="Nagy L.G."/>
            <person name="Martin F.M."/>
        </authorList>
    </citation>
    <scope>NUCLEOTIDE SEQUENCE</scope>
    <source>
        <strain evidence="3">UP504</strain>
    </source>
</reference>
<comment type="caution">
    <text evidence="3">The sequence shown here is derived from an EMBL/GenBank/DDBJ whole genome shotgun (WGS) entry which is preliminary data.</text>
</comment>
<evidence type="ECO:0000256" key="2">
    <source>
        <dbReference type="RuleBase" id="RU003954"/>
    </source>
</evidence>
<dbReference type="PANTHER" id="PTHR10362">
    <property type="entry name" value="HISTIDINE AMMONIA-LYASE"/>
    <property type="match status" value="1"/>
</dbReference>
<dbReference type="SUPFAM" id="SSF48557">
    <property type="entry name" value="L-aspartase-like"/>
    <property type="match status" value="1"/>
</dbReference>
<dbReference type="InterPro" id="IPR022313">
    <property type="entry name" value="Phe/His_NH3-lyase_AS"/>
</dbReference>
<dbReference type="CDD" id="cd00332">
    <property type="entry name" value="PAL-HAL"/>
    <property type="match status" value="1"/>
</dbReference>
<dbReference type="PROSITE" id="PS00488">
    <property type="entry name" value="PAL_HISTIDASE"/>
    <property type="match status" value="1"/>
</dbReference>
<dbReference type="Pfam" id="PF00221">
    <property type="entry name" value="Lyase_aromatic"/>
    <property type="match status" value="2"/>
</dbReference>
<dbReference type="Gene3D" id="1.10.274.20">
    <property type="entry name" value="Phenylalanine ammonia-lyase 1, domain 3"/>
    <property type="match status" value="1"/>
</dbReference>
<dbReference type="GO" id="GO:0016841">
    <property type="term" value="F:ammonia-lyase activity"/>
    <property type="evidence" value="ECO:0007669"/>
    <property type="project" value="InterPro"/>
</dbReference>
<sequence length="728" mass="78026">MTIAPSSFIISCVAPVSPTKPDGNTSLLDAFIRTQRELDAHKAGRPVLVNGHTLSIADVVAAARYSTPVTLESSFTARSRVDEAQRVIEGKLATGCSVLWCQHRADTRTEHSLVLGKALLQHQAAGVLPSSSNPPTVLPLSDPIANSSMPESWVRAAVLIRMNSLIRGHSGVRWEFISALGELLRENIIPVVPLRGSISASGDLSPLSYVAGTLIGNPAIRVFDGPAAFGPRCIVPAIKAFRDHGLKHVVFEAKEHLGLLNGTAFSAGLATLALNDCGARRPSRSSVHRDGHGGPPRGARWDIVLAGSFDPFIHDVARPHRGQIEVARNIYDLLQGSSFAALGGEKELSIKEDVGKLRQDRYALRTAPQFLGPQLESILSALAAVTQECNSTTDNPLIDGESGHIHHGGNFQAMAVTNPMEQTRLSLHHFGKLLFAQLTELLNPALNNGLPPSLAASEPSVNYFGKGIDIAAAAYVSELGYLANPVSTHIQSAEMHNQSVNSLALISARATITSLEVLTMLISSYLYVLCQALDLRTLQREFDRGIQTILSDELAVHFDAHLSTTAQTALYPTLLTAVRNALDSSTTEDAVPRLVSAAAACTTPLVNSFLHSSPSCLECSGLPIADVLTCIGAFRASFAKRAANLLHTLRTEYLDGTRGPAPASPFLGGTRPMYEFVRCTLGIKMHGYENLTLFEDGFGDLTVGDNVSIIYESIRDGKMQGVVIDLFQ</sequence>
<organism evidence="3 4">
    <name type="scientific">Hydnum rufescens UP504</name>
    <dbReference type="NCBI Taxonomy" id="1448309"/>
    <lineage>
        <taxon>Eukaryota</taxon>
        <taxon>Fungi</taxon>
        <taxon>Dikarya</taxon>
        <taxon>Basidiomycota</taxon>
        <taxon>Agaricomycotina</taxon>
        <taxon>Agaricomycetes</taxon>
        <taxon>Cantharellales</taxon>
        <taxon>Hydnaceae</taxon>
        <taxon>Hydnum</taxon>
    </lineage>
</organism>
<dbReference type="GO" id="GO:0005737">
    <property type="term" value="C:cytoplasm"/>
    <property type="evidence" value="ECO:0007669"/>
    <property type="project" value="InterPro"/>
</dbReference>
<accession>A0A9P6B8G9</accession>
<evidence type="ECO:0008006" key="5">
    <source>
        <dbReference type="Google" id="ProtNLM"/>
    </source>
</evidence>
<evidence type="ECO:0000256" key="1">
    <source>
        <dbReference type="ARBA" id="ARBA00007238"/>
    </source>
</evidence>
<evidence type="ECO:0000313" key="3">
    <source>
        <dbReference type="EMBL" id="KAF9519362.1"/>
    </source>
</evidence>
<dbReference type="InterPro" id="IPR024083">
    <property type="entry name" value="Fumarase/histidase_N"/>
</dbReference>
<protein>
    <recommendedName>
        <fullName evidence="5">Phenylalanine ammonia-lyase</fullName>
    </recommendedName>
</protein>
<keyword evidence="4" id="KW-1185">Reference proteome</keyword>
<gene>
    <name evidence="3" type="ORF">BS47DRAFT_1388195</name>
</gene>
<dbReference type="Proteomes" id="UP000886523">
    <property type="component" value="Unassembled WGS sequence"/>
</dbReference>
<dbReference type="Gene3D" id="1.20.200.10">
    <property type="entry name" value="Fumarase/aspartase (Central domain)"/>
    <property type="match status" value="1"/>
</dbReference>
<proteinExistence type="inferred from homology"/>